<feature type="domain" description="Splicing factor 3B subunit 1" evidence="2">
    <location>
        <begin position="60"/>
        <end position="115"/>
    </location>
</feature>
<evidence type="ECO:0000259" key="2">
    <source>
        <dbReference type="Pfam" id="PF08920"/>
    </source>
</evidence>
<dbReference type="Proteomes" id="UP000887578">
    <property type="component" value="Unplaced"/>
</dbReference>
<protein>
    <recommendedName>
        <fullName evidence="2">Splicing factor 3B subunit 1 domain-containing protein</fullName>
    </recommendedName>
</protein>
<accession>A0A914P4I1</accession>
<feature type="region of interest" description="Disordered" evidence="1">
    <location>
        <begin position="1"/>
        <end position="119"/>
    </location>
</feature>
<dbReference type="WBParaSite" id="PDA_v2.g12237.t1">
    <property type="protein sequence ID" value="PDA_v2.g12237.t1"/>
    <property type="gene ID" value="PDA_v2.g12237"/>
</dbReference>
<dbReference type="InterPro" id="IPR015016">
    <property type="entry name" value="SF3b_su1"/>
</dbReference>
<organism evidence="3 4">
    <name type="scientific">Panagrolaimus davidi</name>
    <dbReference type="NCBI Taxonomy" id="227884"/>
    <lineage>
        <taxon>Eukaryota</taxon>
        <taxon>Metazoa</taxon>
        <taxon>Ecdysozoa</taxon>
        <taxon>Nematoda</taxon>
        <taxon>Chromadorea</taxon>
        <taxon>Rhabditida</taxon>
        <taxon>Tylenchina</taxon>
        <taxon>Panagrolaimomorpha</taxon>
        <taxon>Panagrolaimoidea</taxon>
        <taxon>Panagrolaimidae</taxon>
        <taxon>Panagrolaimus</taxon>
    </lineage>
</organism>
<evidence type="ECO:0000256" key="1">
    <source>
        <dbReference type="SAM" id="MobiDB-lite"/>
    </source>
</evidence>
<evidence type="ECO:0000313" key="4">
    <source>
        <dbReference type="WBParaSite" id="PDA_v2.g12237.t1"/>
    </source>
</evidence>
<dbReference type="AlphaFoldDB" id="A0A914P4I1"/>
<proteinExistence type="predicted"/>
<sequence length="119" mass="12324">MNLQPGDATPTHIGNGAAAATPSRNRWDDASGGTLAPGAATPQWTNPDADDDFESKGDASARRRSRWDLTPSAETPRSFDFTPKVEAGGATPSYTMTPGGATPIGPIAMGFKTPAHITN</sequence>
<evidence type="ECO:0000313" key="3">
    <source>
        <dbReference type="Proteomes" id="UP000887578"/>
    </source>
</evidence>
<keyword evidence="3" id="KW-1185">Reference proteome</keyword>
<name>A0A914P4I1_9BILA</name>
<reference evidence="4" key="1">
    <citation type="submission" date="2022-11" db="UniProtKB">
        <authorList>
            <consortium name="WormBaseParasite"/>
        </authorList>
    </citation>
    <scope>IDENTIFICATION</scope>
</reference>
<dbReference type="Pfam" id="PF08920">
    <property type="entry name" value="SF3b1"/>
    <property type="match status" value="1"/>
</dbReference>